<dbReference type="RefSeq" id="WP_069193433.1">
    <property type="nucleotide sequence ID" value="NZ_RLII01000003.1"/>
</dbReference>
<dbReference type="Pfam" id="PF07411">
    <property type="entry name" value="DUF1508"/>
    <property type="match status" value="1"/>
</dbReference>
<dbReference type="InterPro" id="IPR036913">
    <property type="entry name" value="YegP-like_sf"/>
</dbReference>
<protein>
    <submittedName>
        <fullName evidence="2">DUF1508 domain-containing protein</fullName>
    </submittedName>
</protein>
<dbReference type="EMBL" id="RLII01000003">
    <property type="protein sequence ID" value="RXE59894.1"/>
    <property type="molecule type" value="Genomic_DNA"/>
</dbReference>
<name>A0A4Q0I677_9FIRM</name>
<evidence type="ECO:0000313" key="2">
    <source>
        <dbReference type="EMBL" id="RXE59894.1"/>
    </source>
</evidence>
<proteinExistence type="predicted"/>
<dbReference type="InterPro" id="IPR010879">
    <property type="entry name" value="DUF1508"/>
</dbReference>
<accession>A0A4Q0I677</accession>
<dbReference type="AlphaFoldDB" id="A0A4Q0I677"/>
<reference evidence="3" key="1">
    <citation type="submission" date="2018-11" db="EMBL/GenBank/DDBJ databases">
        <title>Genome sequencing of a novel mesophilic and cellulolytic organism within the genus Hungateiclostridium.</title>
        <authorList>
            <person name="Rettenmaier R."/>
            <person name="Liebl W."/>
            <person name="Zverlov V."/>
        </authorList>
    </citation>
    <scope>NUCLEOTIDE SEQUENCE [LARGE SCALE GENOMIC DNA]</scope>
    <source>
        <strain evidence="3">N2K1</strain>
    </source>
</reference>
<organism evidence="2 3">
    <name type="scientific">Acetivibrio mesophilus</name>
    <dbReference type="NCBI Taxonomy" id="2487273"/>
    <lineage>
        <taxon>Bacteria</taxon>
        <taxon>Bacillati</taxon>
        <taxon>Bacillota</taxon>
        <taxon>Clostridia</taxon>
        <taxon>Eubacteriales</taxon>
        <taxon>Oscillospiraceae</taxon>
        <taxon>Acetivibrio</taxon>
    </lineage>
</organism>
<dbReference type="Proteomes" id="UP000289166">
    <property type="component" value="Unassembled WGS sequence"/>
</dbReference>
<gene>
    <name evidence="2" type="ORF">EFD62_03860</name>
</gene>
<dbReference type="Gene3D" id="2.30.29.80">
    <property type="match status" value="1"/>
</dbReference>
<feature type="domain" description="DUF1508" evidence="1">
    <location>
        <begin position="65"/>
        <end position="101"/>
    </location>
</feature>
<keyword evidence="3" id="KW-1185">Reference proteome</keyword>
<evidence type="ECO:0000313" key="3">
    <source>
        <dbReference type="Proteomes" id="UP000289166"/>
    </source>
</evidence>
<comment type="caution">
    <text evidence="2">The sequence shown here is derived from an EMBL/GenBank/DDBJ whole genome shotgun (WGS) entry which is preliminary data.</text>
</comment>
<evidence type="ECO:0000259" key="1">
    <source>
        <dbReference type="Pfam" id="PF07411"/>
    </source>
</evidence>
<dbReference type="SUPFAM" id="SSF160113">
    <property type="entry name" value="YegP-like"/>
    <property type="match status" value="2"/>
</dbReference>
<sequence length="175" mass="20367">MSYWVGVVREERTLARYYFTIHTQEGQLVMESDSYKSRRSATKGILTLKSALADKKGSVLVYETNNRYYFSVYARNGILLASSVGFASREQCEEEIETVKQLFQKRGISLDNRKSTSAKSIPLDSKVIDSLYSLDANKRESDRNGFRQWENEEFWFNKNDGIKSNFFARLMEFDK</sequence>
<dbReference type="OrthoDB" id="9802792at2"/>